<keyword evidence="2" id="KW-1185">Reference proteome</keyword>
<evidence type="ECO:0000313" key="2">
    <source>
        <dbReference type="Proteomes" id="UP001060085"/>
    </source>
</evidence>
<protein>
    <submittedName>
        <fullName evidence="1">Uncharacterized protein</fullName>
    </submittedName>
</protein>
<dbReference type="Proteomes" id="UP001060085">
    <property type="component" value="Linkage Group LG08"/>
</dbReference>
<dbReference type="EMBL" id="CM044708">
    <property type="protein sequence ID" value="KAI5648983.1"/>
    <property type="molecule type" value="Genomic_DNA"/>
</dbReference>
<gene>
    <name evidence="1" type="ORF">M9H77_34988</name>
</gene>
<evidence type="ECO:0000313" key="1">
    <source>
        <dbReference type="EMBL" id="KAI5648983.1"/>
    </source>
</evidence>
<comment type="caution">
    <text evidence="1">The sequence shown here is derived from an EMBL/GenBank/DDBJ whole genome shotgun (WGS) entry which is preliminary data.</text>
</comment>
<name>A0ACB9ZPL7_CATRO</name>
<organism evidence="1 2">
    <name type="scientific">Catharanthus roseus</name>
    <name type="common">Madagascar periwinkle</name>
    <name type="synonym">Vinca rosea</name>
    <dbReference type="NCBI Taxonomy" id="4058"/>
    <lineage>
        <taxon>Eukaryota</taxon>
        <taxon>Viridiplantae</taxon>
        <taxon>Streptophyta</taxon>
        <taxon>Embryophyta</taxon>
        <taxon>Tracheophyta</taxon>
        <taxon>Spermatophyta</taxon>
        <taxon>Magnoliopsida</taxon>
        <taxon>eudicotyledons</taxon>
        <taxon>Gunneridae</taxon>
        <taxon>Pentapetalae</taxon>
        <taxon>asterids</taxon>
        <taxon>lamiids</taxon>
        <taxon>Gentianales</taxon>
        <taxon>Apocynaceae</taxon>
        <taxon>Rauvolfioideae</taxon>
        <taxon>Vinceae</taxon>
        <taxon>Catharanthinae</taxon>
        <taxon>Catharanthus</taxon>
    </lineage>
</organism>
<sequence>MTASASSATFAAANFPSFTKNNFPLICYYCHFNVFPSNRLKKFCLRVTNDSKSTELSSSSDVSDSTERSESDKIVDGMNFGELCNEFECISSPAVEATARQLVRDILELRQGNRALGTFATSVKYKDPVRSFTGREKYKRLLWATEALDNPTVSVQQMVMLSTSLLSIKWTLRGKPKSVLANMGGADLIVKIHSKFTLNQISGQVIEHEEVWDLSESSFFAQAYFWSSRRIFATSETCKDIADFFKDLPKRFTTEDKNVEIYPDPSGDPTKFFQKDDSFQRDAYQFALFVALVYFLVQFLRTTLHLYNPFYTYNHIHTDMNCLFASAANFCVFLPLVQKQL</sequence>
<accession>A0ACB9ZPL7</accession>
<proteinExistence type="predicted"/>
<reference evidence="2" key="1">
    <citation type="journal article" date="2023" name="Nat. Plants">
        <title>Single-cell RNA sequencing provides a high-resolution roadmap for understanding the multicellular compartmentation of specialized metabolism.</title>
        <authorList>
            <person name="Sun S."/>
            <person name="Shen X."/>
            <person name="Li Y."/>
            <person name="Li Y."/>
            <person name="Wang S."/>
            <person name="Li R."/>
            <person name="Zhang H."/>
            <person name="Shen G."/>
            <person name="Guo B."/>
            <person name="Wei J."/>
            <person name="Xu J."/>
            <person name="St-Pierre B."/>
            <person name="Chen S."/>
            <person name="Sun C."/>
        </authorList>
    </citation>
    <scope>NUCLEOTIDE SEQUENCE [LARGE SCALE GENOMIC DNA]</scope>
</reference>